<gene>
    <name evidence="1" type="ORF">BRENAR_LOCUS795</name>
</gene>
<keyword evidence="2" id="KW-1185">Reference proteome</keyword>
<dbReference type="InParanoid" id="A0A448YGL1"/>
<evidence type="ECO:0000313" key="2">
    <source>
        <dbReference type="Proteomes" id="UP000290900"/>
    </source>
</evidence>
<evidence type="ECO:0000313" key="1">
    <source>
        <dbReference type="EMBL" id="VEU20060.1"/>
    </source>
</evidence>
<reference evidence="1 2" key="1">
    <citation type="submission" date="2018-12" db="EMBL/GenBank/DDBJ databases">
        <authorList>
            <person name="Tiukova I."/>
            <person name="Dainat J."/>
        </authorList>
    </citation>
    <scope>NUCLEOTIDE SEQUENCE [LARGE SCALE GENOMIC DNA]</scope>
</reference>
<organism evidence="1 2">
    <name type="scientific">Brettanomyces naardenensis</name>
    <name type="common">Yeast</name>
    <dbReference type="NCBI Taxonomy" id="13370"/>
    <lineage>
        <taxon>Eukaryota</taxon>
        <taxon>Fungi</taxon>
        <taxon>Dikarya</taxon>
        <taxon>Ascomycota</taxon>
        <taxon>Saccharomycotina</taxon>
        <taxon>Pichiomycetes</taxon>
        <taxon>Pichiales</taxon>
        <taxon>Pichiaceae</taxon>
        <taxon>Brettanomyces</taxon>
    </lineage>
</organism>
<dbReference type="EMBL" id="CAACVR010000001">
    <property type="protein sequence ID" value="VEU20060.1"/>
    <property type="molecule type" value="Genomic_DNA"/>
</dbReference>
<dbReference type="OrthoDB" id="3983982at2759"/>
<protein>
    <submittedName>
        <fullName evidence="1">DEKNAAC100463</fullName>
    </submittedName>
</protein>
<name>A0A448YGL1_BRENA</name>
<dbReference type="AlphaFoldDB" id="A0A448YGL1"/>
<proteinExistence type="predicted"/>
<accession>A0A448YGL1</accession>
<dbReference type="Proteomes" id="UP000290900">
    <property type="component" value="Unassembled WGS sequence"/>
</dbReference>
<sequence>MLYASKKPPNISQLLSVILQVKPTTQQKQLLNQKLVLLNNSIRSRYNDLNRGFFNGLSIPFNPPNSTPIVPYDLPYDALIRGLDESTIIGRSIDPGLLNHSRGTRWPLRYFNDSLLDEQSTNALHASLTPMINYTSEETLTRYKRLVESKVELLHSENPDGLYLDVSFKNRFKIFTRYDYSKFFLVMPLSDECLSTLRPISDSFSQMRKDETGDIGSVIGEPNGQPLMRQDDLHVTLGICAFPFGEDYFSSNCSFGMYELQYMNDVLLLPKEELMARYGEEAKTLEYVSDVELTFTPEEINQLAFKSNELILSIGGGQLRYPL</sequence>